<dbReference type="Proteomes" id="UP000284763">
    <property type="component" value="Unassembled WGS sequence"/>
</dbReference>
<dbReference type="InterPro" id="IPR009702">
    <property type="entry name" value="DUF1284"/>
</dbReference>
<accession>A0A424YXP3</accession>
<dbReference type="EMBL" id="QZAB01000345">
    <property type="protein sequence ID" value="RQD84923.1"/>
    <property type="molecule type" value="Genomic_DNA"/>
</dbReference>
<dbReference type="AlphaFoldDB" id="A0A424YXP3"/>
<evidence type="ECO:0000313" key="2">
    <source>
        <dbReference type="Proteomes" id="UP000284763"/>
    </source>
</evidence>
<name>A0A424YXP3_9EURY</name>
<reference evidence="1 2" key="1">
    <citation type="submission" date="2018-08" db="EMBL/GenBank/DDBJ databases">
        <title>The metabolism and importance of syntrophic acetate oxidation coupled to methane or sulfide production in haloalkaline environments.</title>
        <authorList>
            <person name="Timmers P.H.A."/>
            <person name="Vavourakis C.D."/>
            <person name="Sorokin D.Y."/>
            <person name="Sinninghe Damste J.S."/>
            <person name="Muyzer G."/>
            <person name="Stams A.J.M."/>
            <person name="Plugge C.M."/>
        </authorList>
    </citation>
    <scope>NUCLEOTIDE SEQUENCE [LARGE SCALE GENOMIC DNA]</scope>
    <source>
        <strain evidence="1">MSAO_Arc3</strain>
    </source>
</reference>
<gene>
    <name evidence="1" type="ORF">D5R95_05530</name>
</gene>
<evidence type="ECO:0000313" key="1">
    <source>
        <dbReference type="EMBL" id="RQD84923.1"/>
    </source>
</evidence>
<proteinExistence type="predicted"/>
<dbReference type="Pfam" id="PF06935">
    <property type="entry name" value="DUF1284"/>
    <property type="match status" value="1"/>
</dbReference>
<protein>
    <submittedName>
        <fullName evidence="1">DUF1284 domain-containing protein</fullName>
    </submittedName>
</protein>
<comment type="caution">
    <text evidence="1">The sequence shown here is derived from an EMBL/GenBank/DDBJ whole genome shotgun (WGS) entry which is preliminary data.</text>
</comment>
<sequence length="129" mass="14910">MSNIIIIRGHHLMCMKHFEGRGYSKLFVQNMENIISNIQSNPSIKLKLVSSCDDICAYCPNNIKGTCQDENHDKIIQQSDKKIIDELGIDKYKIHTATKIFQSFDNKINEIKPLDVCEDCIWNSICFRD</sequence>
<organism evidence="1 2">
    <name type="scientific">Methanosalsum natronophilum</name>
    <dbReference type="NCBI Taxonomy" id="768733"/>
    <lineage>
        <taxon>Archaea</taxon>
        <taxon>Methanobacteriati</taxon>
        <taxon>Methanobacteriota</taxon>
        <taxon>Stenosarchaea group</taxon>
        <taxon>Methanomicrobia</taxon>
        <taxon>Methanosarcinales</taxon>
        <taxon>Methanosarcinaceae</taxon>
        <taxon>Methanosalsum</taxon>
    </lineage>
</organism>